<evidence type="ECO:0000259" key="5">
    <source>
        <dbReference type="Pfam" id="PF00370"/>
    </source>
</evidence>
<evidence type="ECO:0000256" key="2">
    <source>
        <dbReference type="ARBA" id="ARBA00022629"/>
    </source>
</evidence>
<comment type="caution">
    <text evidence="6">The sequence shown here is derived from an EMBL/GenBank/DDBJ whole genome shotgun (WGS) entry which is preliminary data.</text>
</comment>
<keyword evidence="3" id="KW-0808">Transferase</keyword>
<feature type="domain" description="Carbohydrate kinase FGGY N-terminal" evidence="5">
    <location>
        <begin position="5"/>
        <end position="239"/>
    </location>
</feature>
<proteinExistence type="inferred from homology"/>
<dbReference type="InParanoid" id="A0A420XQF5"/>
<evidence type="ECO:0000256" key="1">
    <source>
        <dbReference type="ARBA" id="ARBA00009156"/>
    </source>
</evidence>
<dbReference type="GO" id="GO:0042732">
    <property type="term" value="P:D-xylose metabolic process"/>
    <property type="evidence" value="ECO:0007669"/>
    <property type="project" value="UniProtKB-KW"/>
</dbReference>
<dbReference type="Gene3D" id="3.30.420.40">
    <property type="match status" value="2"/>
</dbReference>
<gene>
    <name evidence="6" type="ORF">CLV35_1958</name>
</gene>
<reference evidence="6 7" key="1">
    <citation type="submission" date="2018-10" db="EMBL/GenBank/DDBJ databases">
        <title>Genomic Encyclopedia of Archaeal and Bacterial Type Strains, Phase II (KMG-II): from individual species to whole genera.</title>
        <authorList>
            <person name="Goeker M."/>
        </authorList>
    </citation>
    <scope>NUCLEOTIDE SEQUENCE [LARGE SCALE GENOMIC DNA]</scope>
    <source>
        <strain evidence="6 7">RP-AC37</strain>
    </source>
</reference>
<evidence type="ECO:0000256" key="4">
    <source>
        <dbReference type="ARBA" id="ARBA00022777"/>
    </source>
</evidence>
<dbReference type="PANTHER" id="PTHR43095">
    <property type="entry name" value="SUGAR KINASE"/>
    <property type="match status" value="1"/>
</dbReference>
<accession>A0A420XQF5</accession>
<dbReference type="CDD" id="cd07773">
    <property type="entry name" value="ASKHA_NBD_FGGY_FK"/>
    <property type="match status" value="1"/>
</dbReference>
<dbReference type="PIRSF" id="PIRSF000538">
    <property type="entry name" value="GlpK"/>
    <property type="match status" value="1"/>
</dbReference>
<dbReference type="InterPro" id="IPR050406">
    <property type="entry name" value="FGGY_Carb_Kinase"/>
</dbReference>
<dbReference type="GO" id="GO:0016301">
    <property type="term" value="F:kinase activity"/>
    <property type="evidence" value="ECO:0007669"/>
    <property type="project" value="UniProtKB-KW"/>
</dbReference>
<dbReference type="InterPro" id="IPR043129">
    <property type="entry name" value="ATPase_NBD"/>
</dbReference>
<dbReference type="Pfam" id="PF00370">
    <property type="entry name" value="FGGY_N"/>
    <property type="match status" value="1"/>
</dbReference>
<evidence type="ECO:0000313" key="6">
    <source>
        <dbReference type="EMBL" id="RKS75489.1"/>
    </source>
</evidence>
<organism evidence="6 7">
    <name type="scientific">Motilibacter peucedani</name>
    <dbReference type="NCBI Taxonomy" id="598650"/>
    <lineage>
        <taxon>Bacteria</taxon>
        <taxon>Bacillati</taxon>
        <taxon>Actinomycetota</taxon>
        <taxon>Actinomycetes</taxon>
        <taxon>Motilibacterales</taxon>
        <taxon>Motilibacteraceae</taxon>
        <taxon>Motilibacter</taxon>
    </lineage>
</organism>
<comment type="similarity">
    <text evidence="1">Belongs to the FGGY kinase family.</text>
</comment>
<evidence type="ECO:0000313" key="7">
    <source>
        <dbReference type="Proteomes" id="UP000281955"/>
    </source>
</evidence>
<dbReference type="RefSeq" id="WP_183061892.1">
    <property type="nucleotide sequence ID" value="NZ_RBWV01000011.1"/>
</dbReference>
<protein>
    <submittedName>
        <fullName evidence="6">Sugar (Pentulose or hexulose) kinase</fullName>
    </submittedName>
</protein>
<dbReference type="PANTHER" id="PTHR43095:SF5">
    <property type="entry name" value="XYLULOSE KINASE"/>
    <property type="match status" value="1"/>
</dbReference>
<keyword evidence="4 6" id="KW-0418">Kinase</keyword>
<keyword evidence="2" id="KW-0119">Carbohydrate metabolism</keyword>
<sequence>MDDLLVGLDVGTSSVKAVALTSDGVERAAASAPVTWTVSGERTELDAYALVASVTAALGDLLVQVPGRRVSALGVASMAESGVLLDRAGEPLGPLVAWHDRRDVALVPQLDRALGEGRFSSRTGLPLWPQWSLTKHRWLLDHAGVGAAVRRLDVAAWVVRALGGDEGSELSLASRTGWLDLRARAWWDEALAWSGGDRALLAPLVEAGTPLGTAGTTVPGLAGAVLTVAGHDHQAAVVGVGATGPGAELDSCGSAEALVRTVSPDLPDAAVRELAGAGTTVGWHALAGSWCLLGGTQGGLALRGVLTVLGRTQADVPALDAEAMALTCTSVRLDLADPTRPVVLEGAGRPEAEVWRAALDTVTAEAAAVRGRMTAVAGEPTRTVAAGGWSRSTGLMERKRALLGPLETSPVREPGARGAALLAGVAGGVYASTDDLPPVPS</sequence>
<dbReference type="InterPro" id="IPR018484">
    <property type="entry name" value="FGGY_N"/>
</dbReference>
<dbReference type="Proteomes" id="UP000281955">
    <property type="component" value="Unassembled WGS sequence"/>
</dbReference>
<dbReference type="SUPFAM" id="SSF53067">
    <property type="entry name" value="Actin-like ATPase domain"/>
    <property type="match status" value="2"/>
</dbReference>
<keyword evidence="7" id="KW-1185">Reference proteome</keyword>
<keyword evidence="2" id="KW-0859">Xylose metabolism</keyword>
<dbReference type="AlphaFoldDB" id="A0A420XQF5"/>
<name>A0A420XQF5_9ACTN</name>
<dbReference type="InterPro" id="IPR000577">
    <property type="entry name" value="Carb_kinase_FGGY"/>
</dbReference>
<dbReference type="EMBL" id="RBWV01000011">
    <property type="protein sequence ID" value="RKS75489.1"/>
    <property type="molecule type" value="Genomic_DNA"/>
</dbReference>
<evidence type="ECO:0000256" key="3">
    <source>
        <dbReference type="ARBA" id="ARBA00022679"/>
    </source>
</evidence>